<dbReference type="InterPro" id="IPR001279">
    <property type="entry name" value="Metallo-B-lactamas"/>
</dbReference>
<organism evidence="2 3">
    <name type="scientific">Labedaea rhizosphaerae</name>
    <dbReference type="NCBI Taxonomy" id="598644"/>
    <lineage>
        <taxon>Bacteria</taxon>
        <taxon>Bacillati</taxon>
        <taxon>Actinomycetota</taxon>
        <taxon>Actinomycetes</taxon>
        <taxon>Pseudonocardiales</taxon>
        <taxon>Pseudonocardiaceae</taxon>
        <taxon>Labedaea</taxon>
    </lineage>
</organism>
<dbReference type="InterPro" id="IPR050662">
    <property type="entry name" value="Sec-metab_biosynth-thioest"/>
</dbReference>
<accession>A0A4V3CZL1</accession>
<sequence>MADQKWTEPGAYPVADGVYRIPLPLPQDGLRAVNVYVIEADDRLVLIDGGWALAESRDRLGSALRDLGHDIRDIGRFLVTHVHRDHYTQAVALRRETGATVGLGIGEKPSLDRINARADDYEPAQVPLLRKAGAADQADALVRWHAAHADPAHIADYEFPDEWLTDGMDVAVFGRRMRAVSTPGHTQGHVVFTDETGLLFAGDHVLPHITPSIGFEPVTGDLPLGDFLQSLAVVRAMPDMRLLPAHGPVTESVHQRVDELLVHHEHRLAECKAAAVSGLDTAAAVAQQLPWTRRKRTFAGLDQFNQMLATMETMAHLDLLAARGDLRRETVEGVHRYTPPAE</sequence>
<protein>
    <submittedName>
        <fullName evidence="2">Glyoxylase-like metal-dependent hydrolase (Beta-lactamase superfamily II)</fullName>
    </submittedName>
</protein>
<gene>
    <name evidence="2" type="ORF">EV186_10252</name>
</gene>
<keyword evidence="2" id="KW-0378">Hydrolase</keyword>
<evidence type="ECO:0000313" key="2">
    <source>
        <dbReference type="EMBL" id="TDQ00191.1"/>
    </source>
</evidence>
<dbReference type="OrthoDB" id="2971563at2"/>
<reference evidence="2 3" key="1">
    <citation type="submission" date="2019-03" db="EMBL/GenBank/DDBJ databases">
        <title>Genomic Encyclopedia of Type Strains, Phase IV (KMG-IV): sequencing the most valuable type-strain genomes for metagenomic binning, comparative biology and taxonomic classification.</title>
        <authorList>
            <person name="Goeker M."/>
        </authorList>
    </citation>
    <scope>NUCLEOTIDE SEQUENCE [LARGE SCALE GENOMIC DNA]</scope>
    <source>
        <strain evidence="2 3">DSM 45361</strain>
    </source>
</reference>
<dbReference type="SMART" id="SM00849">
    <property type="entry name" value="Lactamase_B"/>
    <property type="match status" value="1"/>
</dbReference>
<keyword evidence="3" id="KW-1185">Reference proteome</keyword>
<dbReference type="Proteomes" id="UP000295444">
    <property type="component" value="Unassembled WGS sequence"/>
</dbReference>
<dbReference type="GO" id="GO:0016787">
    <property type="term" value="F:hydrolase activity"/>
    <property type="evidence" value="ECO:0007669"/>
    <property type="project" value="UniProtKB-KW"/>
</dbReference>
<dbReference type="PANTHER" id="PTHR23131">
    <property type="entry name" value="ENDORIBONUCLEASE LACTB2"/>
    <property type="match status" value="1"/>
</dbReference>
<evidence type="ECO:0000259" key="1">
    <source>
        <dbReference type="SMART" id="SM00849"/>
    </source>
</evidence>
<dbReference type="InterPro" id="IPR036866">
    <property type="entry name" value="RibonucZ/Hydroxyglut_hydro"/>
</dbReference>
<dbReference type="PANTHER" id="PTHR23131:SF4">
    <property type="entry name" value="METALLO-BETA-LACTAMASE SUPERFAMILY POTEIN"/>
    <property type="match status" value="1"/>
</dbReference>
<dbReference type="InterPro" id="IPR036388">
    <property type="entry name" value="WH-like_DNA-bd_sf"/>
</dbReference>
<dbReference type="SUPFAM" id="SSF56281">
    <property type="entry name" value="Metallo-hydrolase/oxidoreductase"/>
    <property type="match status" value="1"/>
</dbReference>
<dbReference type="EMBL" id="SNXZ01000002">
    <property type="protein sequence ID" value="TDQ00191.1"/>
    <property type="molecule type" value="Genomic_DNA"/>
</dbReference>
<dbReference type="Gene3D" id="3.60.15.10">
    <property type="entry name" value="Ribonuclease Z/Hydroxyacylglutathione hydrolase-like"/>
    <property type="match status" value="1"/>
</dbReference>
<dbReference type="AlphaFoldDB" id="A0A4V3CZL1"/>
<dbReference type="Gene3D" id="1.10.10.10">
    <property type="entry name" value="Winged helix-like DNA-binding domain superfamily/Winged helix DNA-binding domain"/>
    <property type="match status" value="1"/>
</dbReference>
<proteinExistence type="predicted"/>
<name>A0A4V3CZL1_LABRH</name>
<dbReference type="Pfam" id="PF00753">
    <property type="entry name" value="Lactamase_B"/>
    <property type="match status" value="1"/>
</dbReference>
<evidence type="ECO:0000313" key="3">
    <source>
        <dbReference type="Proteomes" id="UP000295444"/>
    </source>
</evidence>
<dbReference type="RefSeq" id="WP_133848938.1">
    <property type="nucleotide sequence ID" value="NZ_SNXZ01000002.1"/>
</dbReference>
<feature type="domain" description="Metallo-beta-lactamase" evidence="1">
    <location>
        <begin position="32"/>
        <end position="246"/>
    </location>
</feature>
<comment type="caution">
    <text evidence="2">The sequence shown here is derived from an EMBL/GenBank/DDBJ whole genome shotgun (WGS) entry which is preliminary data.</text>
</comment>